<dbReference type="OrthoDB" id="4375220at2"/>
<dbReference type="STRING" id="1790.A5645_17175"/>
<dbReference type="RefSeq" id="WP_065123310.1">
    <property type="nucleotide sequence ID" value="NZ_LZKQ01000303.1"/>
</dbReference>
<dbReference type="Pfam" id="PF14011">
    <property type="entry name" value="ESX-1_EspG"/>
    <property type="match status" value="1"/>
</dbReference>
<accession>A0A1A3BMK2</accession>
<comment type="caution">
    <text evidence="5">The sequence shown here is derived from an EMBL/GenBank/DDBJ whole genome shotgun (WGS) entry which is preliminary data.</text>
</comment>
<comment type="similarity">
    <text evidence="2">Belongs to the EspG family.</text>
</comment>
<dbReference type="AlphaFoldDB" id="A0A1A3BMK2"/>
<comment type="subcellular location">
    <subcellularLocation>
        <location evidence="1">Cytoplasm</location>
    </subcellularLocation>
</comment>
<evidence type="ECO:0000256" key="1">
    <source>
        <dbReference type="ARBA" id="ARBA00004496"/>
    </source>
</evidence>
<keyword evidence="4" id="KW-0143">Chaperone</keyword>
<evidence type="ECO:0008006" key="7">
    <source>
        <dbReference type="Google" id="ProtNLM"/>
    </source>
</evidence>
<evidence type="ECO:0000313" key="6">
    <source>
        <dbReference type="Proteomes" id="UP000093795"/>
    </source>
</evidence>
<proteinExistence type="inferred from homology"/>
<dbReference type="GO" id="GO:0005737">
    <property type="term" value="C:cytoplasm"/>
    <property type="evidence" value="ECO:0007669"/>
    <property type="project" value="UniProtKB-SubCell"/>
</dbReference>
<dbReference type="eggNOG" id="ENOG5030SAG">
    <property type="taxonomic scope" value="Bacteria"/>
</dbReference>
<evidence type="ECO:0000256" key="3">
    <source>
        <dbReference type="ARBA" id="ARBA00022490"/>
    </source>
</evidence>
<dbReference type="EMBL" id="LZKQ01000303">
    <property type="protein sequence ID" value="OBI74641.1"/>
    <property type="molecule type" value="Genomic_DNA"/>
</dbReference>
<organism evidence="5 6">
    <name type="scientific">Mycobacterium asiaticum</name>
    <dbReference type="NCBI Taxonomy" id="1790"/>
    <lineage>
        <taxon>Bacteria</taxon>
        <taxon>Bacillati</taxon>
        <taxon>Actinomycetota</taxon>
        <taxon>Actinomycetes</taxon>
        <taxon>Mycobacteriales</taxon>
        <taxon>Mycobacteriaceae</taxon>
        <taxon>Mycobacterium</taxon>
    </lineage>
</organism>
<name>A0A1A3BMK2_MYCAS</name>
<evidence type="ECO:0000313" key="5">
    <source>
        <dbReference type="EMBL" id="OBI74641.1"/>
    </source>
</evidence>
<sequence length="256" mass="28440">MRVNTVSLQRLGRIEVRDLRVISEYLGRDFLPFPLIPTVPHRFADLGAYRDYARTVPDRLKHGDLAVFGKWFATYAEADIRVECRVQYFPADTASTRLLAHRTGELGFLAEQQADDVVDMFTLSAYDLGPAIAGTVELTNPGTRPAIVIPEYVPQALRGRVTTDSDPTWGVGAPASVSKDAVIAYGTVQSHCRPARTWGLDQDKDAVVWVRLRDDGDYIYAPNYRSATPMSRRDLSGRIDELIAADVASLRLSRGN</sequence>
<evidence type="ECO:0000256" key="2">
    <source>
        <dbReference type="ARBA" id="ARBA00006411"/>
    </source>
</evidence>
<protein>
    <recommendedName>
        <fullName evidence="7">ESX secretion-associated protein EspG</fullName>
    </recommendedName>
</protein>
<evidence type="ECO:0000256" key="4">
    <source>
        <dbReference type="ARBA" id="ARBA00023186"/>
    </source>
</evidence>
<gene>
    <name evidence="5" type="ORF">A9X01_05315</name>
</gene>
<keyword evidence="3" id="KW-0963">Cytoplasm</keyword>
<dbReference type="Proteomes" id="UP000093795">
    <property type="component" value="Unassembled WGS sequence"/>
</dbReference>
<dbReference type="InterPro" id="IPR025734">
    <property type="entry name" value="EspG"/>
</dbReference>
<reference evidence="5 6" key="1">
    <citation type="submission" date="2016-06" db="EMBL/GenBank/DDBJ databases">
        <authorList>
            <person name="Kjaerup R.B."/>
            <person name="Dalgaard T.S."/>
            <person name="Juul-Madsen H.R."/>
        </authorList>
    </citation>
    <scope>NUCLEOTIDE SEQUENCE [LARGE SCALE GENOMIC DNA]</scope>
    <source>
        <strain evidence="5 6">1081914.2</strain>
    </source>
</reference>